<sequence>MVWVCVYVCLCVCVKFEKCIYVILFNFFWENHTSNLSLPSFLPSFVPSFVPSFPLSPLFFGFLVLVWLCMRVFMTRVTDVRTYVRACRMMNVLWGYCGMCCVLCCMCVEKKNFFGGVCLKVWMGGWVDG</sequence>
<dbReference type="EMBL" id="KZ805548">
    <property type="protein sequence ID" value="PVH94154.1"/>
    <property type="molecule type" value="Genomic_DNA"/>
</dbReference>
<keyword evidence="1" id="KW-1133">Transmembrane helix</keyword>
<evidence type="ECO:0000313" key="3">
    <source>
        <dbReference type="Proteomes" id="UP000244855"/>
    </source>
</evidence>
<accession>A0A2V1DAG6</accession>
<gene>
    <name evidence="2" type="ORF">DM02DRAFT_200559</name>
</gene>
<dbReference type="AlphaFoldDB" id="A0A2V1DAG6"/>
<evidence type="ECO:0000313" key="2">
    <source>
        <dbReference type="EMBL" id="PVH94154.1"/>
    </source>
</evidence>
<dbReference type="Proteomes" id="UP000244855">
    <property type="component" value="Unassembled WGS sequence"/>
</dbReference>
<reference evidence="2 3" key="1">
    <citation type="journal article" date="2018" name="Sci. Rep.">
        <title>Comparative genomics provides insights into the lifestyle and reveals functional heterogeneity of dark septate endophytic fungi.</title>
        <authorList>
            <person name="Knapp D.G."/>
            <person name="Nemeth J.B."/>
            <person name="Barry K."/>
            <person name="Hainaut M."/>
            <person name="Henrissat B."/>
            <person name="Johnson J."/>
            <person name="Kuo A."/>
            <person name="Lim J.H.P."/>
            <person name="Lipzen A."/>
            <person name="Nolan M."/>
            <person name="Ohm R.A."/>
            <person name="Tamas L."/>
            <person name="Grigoriev I.V."/>
            <person name="Spatafora J.W."/>
            <person name="Nagy L.G."/>
            <person name="Kovacs G.M."/>
        </authorList>
    </citation>
    <scope>NUCLEOTIDE SEQUENCE [LARGE SCALE GENOMIC DNA]</scope>
    <source>
        <strain evidence="2 3">DSE2036</strain>
    </source>
</reference>
<keyword evidence="3" id="KW-1185">Reference proteome</keyword>
<organism evidence="2 3">
    <name type="scientific">Periconia macrospinosa</name>
    <dbReference type="NCBI Taxonomy" id="97972"/>
    <lineage>
        <taxon>Eukaryota</taxon>
        <taxon>Fungi</taxon>
        <taxon>Dikarya</taxon>
        <taxon>Ascomycota</taxon>
        <taxon>Pezizomycotina</taxon>
        <taxon>Dothideomycetes</taxon>
        <taxon>Pleosporomycetidae</taxon>
        <taxon>Pleosporales</taxon>
        <taxon>Massarineae</taxon>
        <taxon>Periconiaceae</taxon>
        <taxon>Periconia</taxon>
    </lineage>
</organism>
<keyword evidence="1" id="KW-0812">Transmembrane</keyword>
<name>A0A2V1DAG6_9PLEO</name>
<feature type="transmembrane region" description="Helical" evidence="1">
    <location>
        <begin position="7"/>
        <end position="29"/>
    </location>
</feature>
<feature type="transmembrane region" description="Helical" evidence="1">
    <location>
        <begin position="49"/>
        <end position="73"/>
    </location>
</feature>
<keyword evidence="1" id="KW-0472">Membrane</keyword>
<protein>
    <submittedName>
        <fullName evidence="2">Uncharacterized protein</fullName>
    </submittedName>
</protein>
<proteinExistence type="predicted"/>
<evidence type="ECO:0000256" key="1">
    <source>
        <dbReference type="SAM" id="Phobius"/>
    </source>
</evidence>